<feature type="transmembrane region" description="Helical" evidence="6">
    <location>
        <begin position="137"/>
        <end position="164"/>
    </location>
</feature>
<dbReference type="InterPro" id="IPR001204">
    <property type="entry name" value="Phos_transporter"/>
</dbReference>
<reference evidence="7 8" key="1">
    <citation type="submission" date="2018-02" db="EMBL/GenBank/DDBJ databases">
        <title>Genome sequence of Desulfovibrio carbinolicus DSM 3852.</title>
        <authorList>
            <person name="Wilbanks E."/>
            <person name="Skennerton C.T."/>
            <person name="Orphan V.J."/>
        </authorList>
    </citation>
    <scope>NUCLEOTIDE SEQUENCE [LARGE SCALE GENOMIC DNA]</scope>
    <source>
        <strain evidence="7 8">DSM 3852</strain>
    </source>
</reference>
<feature type="transmembrane region" description="Helical" evidence="6">
    <location>
        <begin position="82"/>
        <end position="101"/>
    </location>
</feature>
<evidence type="ECO:0000256" key="5">
    <source>
        <dbReference type="ARBA" id="ARBA00023136"/>
    </source>
</evidence>
<dbReference type="GO" id="GO:0016020">
    <property type="term" value="C:membrane"/>
    <property type="evidence" value="ECO:0007669"/>
    <property type="project" value="UniProtKB-SubCell"/>
</dbReference>
<evidence type="ECO:0000256" key="1">
    <source>
        <dbReference type="ARBA" id="ARBA00004141"/>
    </source>
</evidence>
<evidence type="ECO:0000256" key="2">
    <source>
        <dbReference type="ARBA" id="ARBA00022448"/>
    </source>
</evidence>
<evidence type="ECO:0000313" key="8">
    <source>
        <dbReference type="Proteomes" id="UP000293296"/>
    </source>
</evidence>
<dbReference type="AlphaFoldDB" id="A0A4P6I415"/>
<evidence type="ECO:0000256" key="6">
    <source>
        <dbReference type="SAM" id="Phobius"/>
    </source>
</evidence>
<dbReference type="GO" id="GO:0035435">
    <property type="term" value="P:phosphate ion transmembrane transport"/>
    <property type="evidence" value="ECO:0007669"/>
    <property type="project" value="TreeGrafter"/>
</dbReference>
<dbReference type="EMBL" id="CP026538">
    <property type="protein sequence ID" value="QAZ68679.1"/>
    <property type="molecule type" value="Genomic_DNA"/>
</dbReference>
<gene>
    <name evidence="7" type="ORF">C3Y92_16155</name>
</gene>
<dbReference type="OrthoDB" id="9779554at2"/>
<keyword evidence="8" id="KW-1185">Reference proteome</keyword>
<dbReference type="Proteomes" id="UP000293296">
    <property type="component" value="Chromosome"/>
</dbReference>
<feature type="transmembrane region" description="Helical" evidence="6">
    <location>
        <begin position="40"/>
        <end position="61"/>
    </location>
</feature>
<dbReference type="GO" id="GO:0005315">
    <property type="term" value="F:phosphate transmembrane transporter activity"/>
    <property type="evidence" value="ECO:0007669"/>
    <property type="project" value="InterPro"/>
</dbReference>
<keyword evidence="3 6" id="KW-0812">Transmembrane</keyword>
<evidence type="ECO:0000256" key="3">
    <source>
        <dbReference type="ARBA" id="ARBA00022692"/>
    </source>
</evidence>
<accession>A0A4P6I415</accession>
<evidence type="ECO:0000256" key="4">
    <source>
        <dbReference type="ARBA" id="ARBA00022989"/>
    </source>
</evidence>
<dbReference type="Pfam" id="PF01384">
    <property type="entry name" value="PHO4"/>
    <property type="match status" value="1"/>
</dbReference>
<dbReference type="KEGG" id="dcb:C3Y92_16155"/>
<keyword evidence="4 6" id="KW-1133">Transmembrane helix</keyword>
<feature type="transmembrane region" description="Helical" evidence="6">
    <location>
        <begin position="107"/>
        <end position="125"/>
    </location>
</feature>
<dbReference type="PANTHER" id="PTHR11101:SF80">
    <property type="entry name" value="PHOSPHATE TRANSPORTER"/>
    <property type="match status" value="1"/>
</dbReference>
<comment type="subcellular location">
    <subcellularLocation>
        <location evidence="1">Membrane</location>
        <topology evidence="1">Multi-pass membrane protein</topology>
    </subcellularLocation>
</comment>
<protein>
    <submittedName>
        <fullName evidence="7">Anion permease</fullName>
    </submittedName>
</protein>
<evidence type="ECO:0000313" key="7">
    <source>
        <dbReference type="EMBL" id="QAZ68679.1"/>
    </source>
</evidence>
<keyword evidence="5 6" id="KW-0472">Membrane</keyword>
<feature type="transmembrane region" description="Helical" evidence="6">
    <location>
        <begin position="303"/>
        <end position="329"/>
    </location>
</feature>
<feature type="transmembrane region" description="Helical" evidence="6">
    <location>
        <begin position="219"/>
        <end position="241"/>
    </location>
</feature>
<dbReference type="PANTHER" id="PTHR11101">
    <property type="entry name" value="PHOSPHATE TRANSPORTER"/>
    <property type="match status" value="1"/>
</dbReference>
<dbReference type="RefSeq" id="WP_129354360.1">
    <property type="nucleotide sequence ID" value="NZ_CP026538.1"/>
</dbReference>
<sequence>MPDLPILLVAVVIIALIFDFTNGAHDSANAIATIVSTKVLSPMTAVLMAGALNLFGAFLGTSVAHTIGSGIIRPELVTGSQCLVLAALLGAIFWNLLTWYLGLPSSSSHALIGGLIGSGIAFGGWSAPSYDSICSKVLIPLFLSPVAGFASGYLLMVLLSWMVVRASPGRVNFLFKKLQILSSAFMATSHGLNDAQKTMGIITLALFSFHQIPEMTVPFWVKLSCALAMGIGTASGGWKIVKTMGHKIFKLEPIHGFAAETAAAAVISGASALGAPISTTHIISTAVIGVGASKRLSAVRWGVAGRLVVAWVLTIPASAIVAALCYWALEMVGLAA</sequence>
<proteinExistence type="predicted"/>
<name>A0A4P6I415_9BACT</name>
<organism evidence="7 8">
    <name type="scientific">Solidesulfovibrio carbinolicus</name>
    <dbReference type="NCBI Taxonomy" id="296842"/>
    <lineage>
        <taxon>Bacteria</taxon>
        <taxon>Pseudomonadati</taxon>
        <taxon>Thermodesulfobacteriota</taxon>
        <taxon>Desulfovibrionia</taxon>
        <taxon>Desulfovibrionales</taxon>
        <taxon>Desulfovibrionaceae</taxon>
        <taxon>Solidesulfovibrio</taxon>
    </lineage>
</organism>
<keyword evidence="2" id="KW-0813">Transport</keyword>